<feature type="transmembrane region" description="Helical" evidence="1">
    <location>
        <begin position="107"/>
        <end position="127"/>
    </location>
</feature>
<gene>
    <name evidence="2" type="ORF">UABAM_03703</name>
</gene>
<dbReference type="EMBL" id="AP019860">
    <property type="protein sequence ID" value="BBM85337.1"/>
    <property type="molecule type" value="Genomic_DNA"/>
</dbReference>
<feature type="transmembrane region" description="Helical" evidence="1">
    <location>
        <begin position="348"/>
        <end position="373"/>
    </location>
</feature>
<dbReference type="AlphaFoldDB" id="A0A5S9IPK0"/>
<keyword evidence="3" id="KW-1185">Reference proteome</keyword>
<keyword evidence="1" id="KW-1133">Transmembrane helix</keyword>
<feature type="transmembrane region" description="Helical" evidence="1">
    <location>
        <begin position="315"/>
        <end position="336"/>
    </location>
</feature>
<evidence type="ECO:0000313" key="3">
    <source>
        <dbReference type="Proteomes" id="UP000326354"/>
    </source>
</evidence>
<organism evidence="2 3">
    <name type="scientific">Uabimicrobium amorphum</name>
    <dbReference type="NCBI Taxonomy" id="2596890"/>
    <lineage>
        <taxon>Bacteria</taxon>
        <taxon>Pseudomonadati</taxon>
        <taxon>Planctomycetota</taxon>
        <taxon>Candidatus Uabimicrobiia</taxon>
        <taxon>Candidatus Uabimicrobiales</taxon>
        <taxon>Candidatus Uabimicrobiaceae</taxon>
        <taxon>Candidatus Uabimicrobium</taxon>
    </lineage>
</organism>
<feature type="transmembrane region" description="Helical" evidence="1">
    <location>
        <begin position="189"/>
        <end position="212"/>
    </location>
</feature>
<keyword evidence="1" id="KW-0812">Transmembrane</keyword>
<feature type="transmembrane region" description="Helical" evidence="1">
    <location>
        <begin position="63"/>
        <end position="86"/>
    </location>
</feature>
<dbReference type="RefSeq" id="WP_151969445.1">
    <property type="nucleotide sequence ID" value="NZ_AP019860.1"/>
</dbReference>
<proteinExistence type="predicted"/>
<accession>A0A5S9IPK0</accession>
<dbReference type="Proteomes" id="UP000326354">
    <property type="component" value="Chromosome"/>
</dbReference>
<dbReference type="KEGG" id="uam:UABAM_03703"/>
<feature type="transmembrane region" description="Helical" evidence="1">
    <location>
        <begin position="266"/>
        <end position="286"/>
    </location>
</feature>
<feature type="transmembrane region" description="Helical" evidence="1">
    <location>
        <begin position="147"/>
        <end position="168"/>
    </location>
</feature>
<evidence type="ECO:0000256" key="1">
    <source>
        <dbReference type="SAM" id="Phobius"/>
    </source>
</evidence>
<reference evidence="2 3" key="1">
    <citation type="submission" date="2019-08" db="EMBL/GenBank/DDBJ databases">
        <title>Complete genome sequence of Candidatus Uab amorphum.</title>
        <authorList>
            <person name="Shiratori T."/>
            <person name="Suzuki S."/>
            <person name="Kakizawa Y."/>
            <person name="Ishida K."/>
        </authorList>
    </citation>
    <scope>NUCLEOTIDE SEQUENCE [LARGE SCALE GENOMIC DNA]</scope>
    <source>
        <strain evidence="2 3">SRT547</strain>
    </source>
</reference>
<protein>
    <submittedName>
        <fullName evidence="2">Uncharacterized protein</fullName>
    </submittedName>
</protein>
<evidence type="ECO:0000313" key="2">
    <source>
        <dbReference type="EMBL" id="BBM85337.1"/>
    </source>
</evidence>
<keyword evidence="1" id="KW-0472">Membrane</keyword>
<name>A0A5S9IPK0_UABAM</name>
<sequence length="383" mass="42755">MITTIFIVVGEKMIRYRHGKFKAFLVGYDWNKMFQAITTILIGIGAGLYQHEQGEFLQKSRPFLLIGGALLVTCLLIKIALYLGLWDANKLKGAVTGKKQRKKKRGIDINGILQEILTVLLGIGIGMCSTPVVNNVVIFESTEYPDPTPGLILIAVCVFLQIILYSKALDFSQTSFLQLGKIKTFLARYNWNSVTHEISSTMIGIGVGFYMYEAGFKLIFDKWFPGLTEKLWGSGVAQSYLADELGIFGIFASNQLDDMFTTKKPLVMTGLIIIGVCVLVKILLYLRQLNMNKVRDSLLRQRATKKASSVDYRGIADEMVSLAFTLFLGVLLTPYIKNAVGESDPYGYQVFGICGTILFGWMKLALIVGALQFGQRRKSRSKR</sequence>